<dbReference type="KEGG" id="nta:107801285"/>
<evidence type="ECO:0000256" key="1">
    <source>
        <dbReference type="ARBA" id="ARBA00005771"/>
    </source>
</evidence>
<dbReference type="SMR" id="A0A1S4AU28"/>
<feature type="domain" description="Sulfotransferase" evidence="4">
    <location>
        <begin position="80"/>
        <end position="145"/>
    </location>
</feature>
<dbReference type="Pfam" id="PF00685">
    <property type="entry name" value="Sulfotransfer_1"/>
    <property type="match status" value="3"/>
</dbReference>
<dbReference type="SUPFAM" id="SSF52540">
    <property type="entry name" value="P-loop containing nucleoside triphosphate hydrolases"/>
    <property type="match status" value="1"/>
</dbReference>
<dbReference type="EC" id="2.8.2.-" evidence="3"/>
<protein>
    <recommendedName>
        <fullName evidence="3">Sulfotransferase</fullName>
        <ecNumber evidence="3">2.8.2.-</ecNumber>
    </recommendedName>
</protein>
<dbReference type="OMA" id="GWITEYV"/>
<sequence>MTVTGSQVTTLPKEKGWITEYVYEYQSVWLTPTFVKGVKLVQQCIYAQSTDILLATLPKSGTTWFKALIFSIMNRVNPHSLLSVISSGCKIVYVFRETKGVFVSNSHYMTKLRPEDALDLFCKGVSHFGPFWDHVLGYWKASLENPDKTGVQHFSPQFAIENRHFSRKGQVGDWKNHLTLEMTEQLEEITRQKLGQSD</sequence>
<gene>
    <name evidence="5" type="primary">LOC107801285</name>
</gene>
<dbReference type="GO" id="GO:0008146">
    <property type="term" value="F:sulfotransferase activity"/>
    <property type="evidence" value="ECO:0000318"/>
    <property type="project" value="GO_Central"/>
</dbReference>
<dbReference type="PaxDb" id="4097-A0A1S4AU28"/>
<evidence type="ECO:0000313" key="5">
    <source>
        <dbReference type="RefSeq" id="XP_016480075.1"/>
    </source>
</evidence>
<name>A0A1S4AU28_TOBAC</name>
<feature type="domain" description="Sulfotransferase" evidence="4">
    <location>
        <begin position="50"/>
        <end position="77"/>
    </location>
</feature>
<dbReference type="AlphaFoldDB" id="A0A1S4AU28"/>
<dbReference type="Gene3D" id="3.40.50.300">
    <property type="entry name" value="P-loop containing nucleotide triphosphate hydrolases"/>
    <property type="match status" value="2"/>
</dbReference>
<evidence type="ECO:0000256" key="2">
    <source>
        <dbReference type="ARBA" id="ARBA00022679"/>
    </source>
</evidence>
<dbReference type="PANTHER" id="PTHR11783">
    <property type="entry name" value="SULFOTRANSFERASE SULT"/>
    <property type="match status" value="1"/>
</dbReference>
<evidence type="ECO:0000259" key="4">
    <source>
        <dbReference type="Pfam" id="PF00685"/>
    </source>
</evidence>
<comment type="similarity">
    <text evidence="1 3">Belongs to the sulfotransferase 1 family.</text>
</comment>
<dbReference type="InterPro" id="IPR027417">
    <property type="entry name" value="P-loop_NTPase"/>
</dbReference>
<dbReference type="RefSeq" id="XP_016480075.1">
    <property type="nucleotide sequence ID" value="XM_016624589.1"/>
</dbReference>
<feature type="domain" description="Sulfotransferase" evidence="4">
    <location>
        <begin position="159"/>
        <end position="197"/>
    </location>
</feature>
<accession>A0A1S4AU28</accession>
<organism evidence="5">
    <name type="scientific">Nicotiana tabacum</name>
    <name type="common">Common tobacco</name>
    <dbReference type="NCBI Taxonomy" id="4097"/>
    <lineage>
        <taxon>Eukaryota</taxon>
        <taxon>Viridiplantae</taxon>
        <taxon>Streptophyta</taxon>
        <taxon>Embryophyta</taxon>
        <taxon>Tracheophyta</taxon>
        <taxon>Spermatophyta</taxon>
        <taxon>Magnoliopsida</taxon>
        <taxon>eudicotyledons</taxon>
        <taxon>Gunneridae</taxon>
        <taxon>Pentapetalae</taxon>
        <taxon>asterids</taxon>
        <taxon>lamiids</taxon>
        <taxon>Solanales</taxon>
        <taxon>Solanaceae</taxon>
        <taxon>Nicotianoideae</taxon>
        <taxon>Nicotianeae</taxon>
        <taxon>Nicotiana</taxon>
    </lineage>
</organism>
<reference evidence="5" key="1">
    <citation type="submission" date="2025-08" db="UniProtKB">
        <authorList>
            <consortium name="RefSeq"/>
        </authorList>
    </citation>
    <scope>IDENTIFICATION</scope>
</reference>
<dbReference type="GO" id="GO:0005737">
    <property type="term" value="C:cytoplasm"/>
    <property type="evidence" value="ECO:0000318"/>
    <property type="project" value="GO_Central"/>
</dbReference>
<dbReference type="GO" id="GO:0051923">
    <property type="term" value="P:sulfation"/>
    <property type="evidence" value="ECO:0000318"/>
    <property type="project" value="GO_Central"/>
</dbReference>
<evidence type="ECO:0000256" key="3">
    <source>
        <dbReference type="RuleBase" id="RU361155"/>
    </source>
</evidence>
<keyword evidence="2 3" id="KW-0808">Transferase</keyword>
<dbReference type="InterPro" id="IPR000863">
    <property type="entry name" value="Sulfotransferase_dom"/>
</dbReference>
<proteinExistence type="inferred from homology"/>
<dbReference type="OrthoDB" id="205623at2759"/>